<dbReference type="InterPro" id="IPR050417">
    <property type="entry name" value="Sugar_Epim/Isomerase"/>
</dbReference>
<organism evidence="5 6">
    <name type="scientific">Tepidimonas sediminis</name>
    <dbReference type="NCBI Taxonomy" id="2588941"/>
    <lineage>
        <taxon>Bacteria</taxon>
        <taxon>Pseudomonadati</taxon>
        <taxon>Pseudomonadota</taxon>
        <taxon>Betaproteobacteria</taxon>
        <taxon>Burkholderiales</taxon>
        <taxon>Tepidimonas</taxon>
    </lineage>
</organism>
<dbReference type="PIRSF" id="PIRSF006241">
    <property type="entry name" value="HyI"/>
    <property type="match status" value="1"/>
</dbReference>
<evidence type="ECO:0000256" key="3">
    <source>
        <dbReference type="PIRSR" id="PIRSR006241-50"/>
    </source>
</evidence>
<evidence type="ECO:0000256" key="1">
    <source>
        <dbReference type="ARBA" id="ARBA00023235"/>
    </source>
</evidence>
<name>A0A554WT28_9BURK</name>
<evidence type="ECO:0000256" key="2">
    <source>
        <dbReference type="PIRNR" id="PIRNR006241"/>
    </source>
</evidence>
<evidence type="ECO:0000259" key="4">
    <source>
        <dbReference type="Pfam" id="PF01261"/>
    </source>
</evidence>
<evidence type="ECO:0000313" key="6">
    <source>
        <dbReference type="Proteomes" id="UP000320225"/>
    </source>
</evidence>
<comment type="caution">
    <text evidence="5">The sequence shown here is derived from an EMBL/GenBank/DDBJ whole genome shotgun (WGS) entry which is preliminary data.</text>
</comment>
<keyword evidence="1 2" id="KW-0413">Isomerase</keyword>
<accession>A0A554WT28</accession>
<proteinExistence type="inferred from homology"/>
<comment type="similarity">
    <text evidence="2">Belongs to the hyi family.</text>
</comment>
<dbReference type="Proteomes" id="UP000320225">
    <property type="component" value="Unassembled WGS sequence"/>
</dbReference>
<feature type="domain" description="Xylose isomerase-like TIM barrel" evidence="4">
    <location>
        <begin position="23"/>
        <end position="253"/>
    </location>
</feature>
<dbReference type="SUPFAM" id="SSF51658">
    <property type="entry name" value="Xylose isomerase-like"/>
    <property type="match status" value="1"/>
</dbReference>
<feature type="active site" description="Proton donor/acceptor" evidence="3">
    <location>
        <position position="143"/>
    </location>
</feature>
<dbReference type="InterPro" id="IPR036237">
    <property type="entry name" value="Xyl_isomerase-like_sf"/>
</dbReference>
<dbReference type="InterPro" id="IPR026040">
    <property type="entry name" value="HyI-like"/>
</dbReference>
<dbReference type="PANTHER" id="PTHR43489">
    <property type="entry name" value="ISOMERASE"/>
    <property type="match status" value="1"/>
</dbReference>
<dbReference type="InterPro" id="IPR013022">
    <property type="entry name" value="Xyl_isomerase-like_TIM-brl"/>
</dbReference>
<dbReference type="GO" id="GO:0008903">
    <property type="term" value="F:hydroxypyruvate isomerase activity"/>
    <property type="evidence" value="ECO:0007669"/>
    <property type="project" value="UniProtKB-EC"/>
</dbReference>
<dbReference type="Pfam" id="PF01261">
    <property type="entry name" value="AP_endonuc_2"/>
    <property type="match status" value="1"/>
</dbReference>
<dbReference type="Gene3D" id="3.20.20.150">
    <property type="entry name" value="Divalent-metal-dependent TIM barrel enzymes"/>
    <property type="match status" value="1"/>
</dbReference>
<dbReference type="NCBIfam" id="NF043033">
    <property type="entry name" value="OxoTetrIsom"/>
    <property type="match status" value="1"/>
</dbReference>
<dbReference type="NCBIfam" id="TIGR03234">
    <property type="entry name" value="OH-pyruv-isom"/>
    <property type="match status" value="1"/>
</dbReference>
<dbReference type="AlphaFoldDB" id="A0A554WT28"/>
<feature type="active site" description="Proton donor/acceptor" evidence="3">
    <location>
        <position position="240"/>
    </location>
</feature>
<gene>
    <name evidence="5" type="primary">hyi</name>
    <name evidence="5" type="ORF">Tsedi_00444</name>
</gene>
<keyword evidence="5" id="KW-0670">Pyruvate</keyword>
<dbReference type="RefSeq" id="WP_143893179.1">
    <property type="nucleotide sequence ID" value="NZ_VJND01000002.1"/>
</dbReference>
<dbReference type="EMBL" id="VJND01000002">
    <property type="protein sequence ID" value="TSE26736.1"/>
    <property type="molecule type" value="Genomic_DNA"/>
</dbReference>
<dbReference type="OrthoDB" id="9786584at2"/>
<dbReference type="EC" id="5.3.1.22" evidence="5"/>
<sequence>MPRFAANVSMLFTERPLLERPVAAARAGFAAVEVQFPYDASVEDWRAALREAGVPLVLHNLPAGDWARGERGIACHPDRVAEFRDGVARALDCARSLAVPRLNVIAGLAPPHVPAVEARQVLVDNLRWAARALQPHGIQLLLEPINTFDVPGFFIHRTAQALEVLDAVGEPNVALQYDVYHAQRMEGELIGTLRRHRVRIGHVQIADNPGRHEPGSGEIAWEAVLGELDRLGYDGWVGCEYRPRTTTEEGLGWRARWA</sequence>
<dbReference type="PANTHER" id="PTHR43489:SF6">
    <property type="entry name" value="HYDROXYPYRUVATE ISOMERASE-RELATED"/>
    <property type="match status" value="1"/>
</dbReference>
<dbReference type="InterPro" id="IPR017643">
    <property type="entry name" value="Hydroxypyruvate_isomerase"/>
</dbReference>
<dbReference type="FunFam" id="3.20.20.150:FF:000007">
    <property type="entry name" value="Hydroxypyruvate isomerase"/>
    <property type="match status" value="1"/>
</dbReference>
<keyword evidence="6" id="KW-1185">Reference proteome</keyword>
<reference evidence="5 6" key="1">
    <citation type="submission" date="2019-07" db="EMBL/GenBank/DDBJ databases">
        <title>Tepidimonas sediminis YIM 72259 draft genome.</title>
        <authorList>
            <person name="Da Costa M.S."/>
            <person name="Froufe H.J.C."/>
            <person name="Egas C."/>
            <person name="Albuquerque L."/>
        </authorList>
    </citation>
    <scope>NUCLEOTIDE SEQUENCE [LARGE SCALE GENOMIC DNA]</scope>
    <source>
        <strain evidence="5 6">YIM 72259</strain>
    </source>
</reference>
<protein>
    <submittedName>
        <fullName evidence="5">Hydroxypyruvate isomerase</fullName>
        <ecNumber evidence="5">5.3.1.22</ecNumber>
    </submittedName>
</protein>
<dbReference type="InterPro" id="IPR053398">
    <property type="entry name" value="HPT_OtnI_isomerases"/>
</dbReference>
<dbReference type="GO" id="GO:0046487">
    <property type="term" value="P:glyoxylate metabolic process"/>
    <property type="evidence" value="ECO:0007669"/>
    <property type="project" value="TreeGrafter"/>
</dbReference>
<evidence type="ECO:0000313" key="5">
    <source>
        <dbReference type="EMBL" id="TSE26736.1"/>
    </source>
</evidence>